<dbReference type="GO" id="GO:0006270">
    <property type="term" value="P:DNA replication initiation"/>
    <property type="evidence" value="ECO:0007669"/>
    <property type="project" value="TreeGrafter"/>
</dbReference>
<evidence type="ECO:0000256" key="6">
    <source>
        <dbReference type="ARBA" id="ARBA00023242"/>
    </source>
</evidence>
<evidence type="ECO:0000313" key="8">
    <source>
        <dbReference type="Proteomes" id="UP000887540"/>
    </source>
</evidence>
<organism evidence="8 9">
    <name type="scientific">Acrobeloides nanus</name>
    <dbReference type="NCBI Taxonomy" id="290746"/>
    <lineage>
        <taxon>Eukaryota</taxon>
        <taxon>Metazoa</taxon>
        <taxon>Ecdysozoa</taxon>
        <taxon>Nematoda</taxon>
        <taxon>Chromadorea</taxon>
        <taxon>Rhabditida</taxon>
        <taxon>Tylenchina</taxon>
        <taxon>Cephalobomorpha</taxon>
        <taxon>Cephaloboidea</taxon>
        <taxon>Cephalobidae</taxon>
        <taxon>Acrobeloides</taxon>
    </lineage>
</organism>
<dbReference type="WBParaSite" id="ACRNAN_scaffold540.g16854.t1">
    <property type="protein sequence ID" value="ACRNAN_scaffold540.g16854.t1"/>
    <property type="gene ID" value="ACRNAN_scaffold540.g16854"/>
</dbReference>
<evidence type="ECO:0000259" key="7">
    <source>
        <dbReference type="Pfam" id="PF14629"/>
    </source>
</evidence>
<accession>A0A914E2G1</accession>
<keyword evidence="6" id="KW-0539">Nucleus</keyword>
<sequence length="313" mass="36728">MVCKEFEGNVDVFFVDAYLHSETQASKIYDSDMESNTARIVVVDRFENYALKAKQQLLYRMLDASRNYPWFVICVSSREDCMSLLEKRVRSRLSNLRIRFSYNISKDSYLEGSLQLLSIFNQKDTKWDRHIKKLLDSSKVQSELENLSQITSGFESLRKVVVMYAHYVSKLDDIGDHAVCESLFLKCIRLIYRADEMDPILEGLNLRELCLLNCLIRLTNRERKMDCSFKKIVTEYISFANQYDNMMKVENTILYKDLNELCNSGILVLDSSSLQGHLEFRKVRLGVERLEVQRSFECLNPLPTNVRHWLEEK</sequence>
<proteinExistence type="inferred from homology"/>
<dbReference type="InterPro" id="IPR027417">
    <property type="entry name" value="P-loop_NTPase"/>
</dbReference>
<name>A0A914E2G1_9BILA</name>
<dbReference type="InterPro" id="IPR032705">
    <property type="entry name" value="ORC4_C"/>
</dbReference>
<evidence type="ECO:0000256" key="3">
    <source>
        <dbReference type="ARBA" id="ARBA00019083"/>
    </source>
</evidence>
<dbReference type="PANTHER" id="PTHR12087:SF0">
    <property type="entry name" value="ORIGIN RECOGNITION COMPLEX SUBUNIT 4"/>
    <property type="match status" value="1"/>
</dbReference>
<evidence type="ECO:0000313" key="9">
    <source>
        <dbReference type="WBParaSite" id="ACRNAN_scaffold540.g16854.t1"/>
    </source>
</evidence>
<evidence type="ECO:0000256" key="5">
    <source>
        <dbReference type="ARBA" id="ARBA00023125"/>
    </source>
</evidence>
<reference evidence="9" key="1">
    <citation type="submission" date="2022-11" db="UniProtKB">
        <authorList>
            <consortium name="WormBaseParasite"/>
        </authorList>
    </citation>
    <scope>IDENTIFICATION</scope>
</reference>
<dbReference type="Gene3D" id="3.40.50.300">
    <property type="entry name" value="P-loop containing nucleotide triphosphate hydrolases"/>
    <property type="match status" value="1"/>
</dbReference>
<dbReference type="GO" id="GO:0005664">
    <property type="term" value="C:nuclear origin of replication recognition complex"/>
    <property type="evidence" value="ECO:0007669"/>
    <property type="project" value="TreeGrafter"/>
</dbReference>
<comment type="subcellular location">
    <subcellularLocation>
        <location evidence="1">Nucleus</location>
    </subcellularLocation>
</comment>
<evidence type="ECO:0000256" key="1">
    <source>
        <dbReference type="ARBA" id="ARBA00004123"/>
    </source>
</evidence>
<protein>
    <recommendedName>
        <fullName evidence="3">Origin recognition complex subunit 4</fullName>
    </recommendedName>
</protein>
<keyword evidence="8" id="KW-1185">Reference proteome</keyword>
<dbReference type="AlphaFoldDB" id="A0A914E2G1"/>
<dbReference type="Proteomes" id="UP000887540">
    <property type="component" value="Unplaced"/>
</dbReference>
<comment type="similarity">
    <text evidence="2">Belongs to the ORC4 family.</text>
</comment>
<dbReference type="Pfam" id="PF14629">
    <property type="entry name" value="ORC4_C"/>
    <property type="match status" value="1"/>
</dbReference>
<dbReference type="InterPro" id="IPR016527">
    <property type="entry name" value="ORC4"/>
</dbReference>
<keyword evidence="5" id="KW-0238">DNA-binding</keyword>
<keyword evidence="4" id="KW-0235">DNA replication</keyword>
<dbReference type="GO" id="GO:0003688">
    <property type="term" value="F:DNA replication origin binding"/>
    <property type="evidence" value="ECO:0007669"/>
    <property type="project" value="TreeGrafter"/>
</dbReference>
<feature type="domain" description="Origin recognition complex subunit 4 C-terminal" evidence="7">
    <location>
        <begin position="123"/>
        <end position="294"/>
    </location>
</feature>
<evidence type="ECO:0000256" key="2">
    <source>
        <dbReference type="ARBA" id="ARBA00005334"/>
    </source>
</evidence>
<dbReference type="PANTHER" id="PTHR12087">
    <property type="entry name" value="ORIGIN RECOGNITION COMPLEX SUBUNIT 4"/>
    <property type="match status" value="1"/>
</dbReference>
<evidence type="ECO:0000256" key="4">
    <source>
        <dbReference type="ARBA" id="ARBA00022705"/>
    </source>
</evidence>